<dbReference type="Gene3D" id="2.10.25.10">
    <property type="entry name" value="Laminin"/>
    <property type="match status" value="1"/>
</dbReference>
<dbReference type="InterPro" id="IPR036084">
    <property type="entry name" value="Ser_inhib-like_sf"/>
</dbReference>
<dbReference type="EMBL" id="GEDV01010583">
    <property type="protein sequence ID" value="JAP77974.1"/>
    <property type="molecule type" value="Transcribed_RNA"/>
</dbReference>
<feature type="chain" id="PRO_5007284888" evidence="1">
    <location>
        <begin position="20"/>
        <end position="86"/>
    </location>
</feature>
<protein>
    <submittedName>
        <fullName evidence="2">TIL domain containing protein</fullName>
    </submittedName>
</protein>
<organism evidence="2">
    <name type="scientific">Rhipicephalus appendiculatus</name>
    <name type="common">Brown ear tick</name>
    <dbReference type="NCBI Taxonomy" id="34631"/>
    <lineage>
        <taxon>Eukaryota</taxon>
        <taxon>Metazoa</taxon>
        <taxon>Ecdysozoa</taxon>
        <taxon>Arthropoda</taxon>
        <taxon>Chelicerata</taxon>
        <taxon>Arachnida</taxon>
        <taxon>Acari</taxon>
        <taxon>Parasitiformes</taxon>
        <taxon>Ixodida</taxon>
        <taxon>Ixodoidea</taxon>
        <taxon>Ixodidae</taxon>
        <taxon>Rhipicephalinae</taxon>
        <taxon>Rhipicephalus</taxon>
        <taxon>Rhipicephalus</taxon>
    </lineage>
</organism>
<proteinExistence type="predicted"/>
<sequence length="86" mass="9735">MRILLAALLTIIILEAVIAFHDPPCKKNEAFRKGMSSNCGEHRCGPIVRRCKRDSRDGCFCNEGFRRKGGARSRCIPENKCKNKKI</sequence>
<evidence type="ECO:0000256" key="1">
    <source>
        <dbReference type="SAM" id="SignalP"/>
    </source>
</evidence>
<reference evidence="2" key="1">
    <citation type="journal article" date="2016" name="Ticks Tick Borne Dis.">
        <title>De novo assembly and annotation of the salivary gland transcriptome of Rhipicephalus appendiculatus male and female ticks during blood feeding.</title>
        <authorList>
            <person name="de Castro M.H."/>
            <person name="de Klerk D."/>
            <person name="Pienaar R."/>
            <person name="Latif A.A."/>
            <person name="Rees D.J."/>
            <person name="Mans B.J."/>
        </authorList>
    </citation>
    <scope>NUCLEOTIDE SEQUENCE</scope>
    <source>
        <tissue evidence="2">Salivary glands</tissue>
    </source>
</reference>
<evidence type="ECO:0000313" key="2">
    <source>
        <dbReference type="EMBL" id="JAP77974.1"/>
    </source>
</evidence>
<name>A0A131YF66_RHIAP</name>
<feature type="signal peptide" evidence="1">
    <location>
        <begin position="1"/>
        <end position="19"/>
    </location>
</feature>
<dbReference type="AlphaFoldDB" id="A0A131YF66"/>
<dbReference type="SUPFAM" id="SSF57567">
    <property type="entry name" value="Serine protease inhibitors"/>
    <property type="match status" value="1"/>
</dbReference>
<accession>A0A131YF66</accession>
<keyword evidence="1" id="KW-0732">Signal</keyword>